<feature type="transmembrane region" description="Helical" evidence="7">
    <location>
        <begin position="230"/>
        <end position="253"/>
    </location>
</feature>
<dbReference type="Gene3D" id="1.20.1250.20">
    <property type="entry name" value="MFS general substrate transporter like domains"/>
    <property type="match status" value="1"/>
</dbReference>
<evidence type="ECO:0000256" key="6">
    <source>
        <dbReference type="SAM" id="MobiDB-lite"/>
    </source>
</evidence>
<evidence type="ECO:0000313" key="9">
    <source>
        <dbReference type="EMBL" id="CAK7913739.1"/>
    </source>
</evidence>
<keyword evidence="3 7" id="KW-0812">Transmembrane</keyword>
<dbReference type="Proteomes" id="UP001497600">
    <property type="component" value="Chromosome F"/>
</dbReference>
<evidence type="ECO:0000313" key="10">
    <source>
        <dbReference type="Proteomes" id="UP001497600"/>
    </source>
</evidence>
<keyword evidence="4 7" id="KW-1133">Transmembrane helix</keyword>
<feature type="transmembrane region" description="Helical" evidence="7">
    <location>
        <begin position="206"/>
        <end position="224"/>
    </location>
</feature>
<evidence type="ECO:0000256" key="5">
    <source>
        <dbReference type="ARBA" id="ARBA00023136"/>
    </source>
</evidence>
<feature type="region of interest" description="Disordered" evidence="6">
    <location>
        <begin position="1"/>
        <end position="109"/>
    </location>
</feature>
<proteinExistence type="predicted"/>
<feature type="transmembrane region" description="Helical" evidence="7">
    <location>
        <begin position="373"/>
        <end position="392"/>
    </location>
</feature>
<keyword evidence="10" id="KW-1185">Reference proteome</keyword>
<keyword evidence="2" id="KW-0813">Transport</keyword>
<feature type="transmembrane region" description="Helical" evidence="7">
    <location>
        <begin position="451"/>
        <end position="470"/>
    </location>
</feature>
<evidence type="ECO:0000256" key="2">
    <source>
        <dbReference type="ARBA" id="ARBA00022448"/>
    </source>
</evidence>
<organism evidence="9 10">
    <name type="scientific">[Candida] anglica</name>
    <dbReference type="NCBI Taxonomy" id="148631"/>
    <lineage>
        <taxon>Eukaryota</taxon>
        <taxon>Fungi</taxon>
        <taxon>Dikarya</taxon>
        <taxon>Ascomycota</taxon>
        <taxon>Saccharomycotina</taxon>
        <taxon>Pichiomycetes</taxon>
        <taxon>Debaryomycetaceae</taxon>
        <taxon>Kurtzmaniella</taxon>
    </lineage>
</organism>
<evidence type="ECO:0000259" key="8">
    <source>
        <dbReference type="PROSITE" id="PS50850"/>
    </source>
</evidence>
<dbReference type="InterPro" id="IPR020846">
    <property type="entry name" value="MFS_dom"/>
</dbReference>
<dbReference type="CDD" id="cd17323">
    <property type="entry name" value="MFS_Tpo1_MDR_like"/>
    <property type="match status" value="1"/>
</dbReference>
<comment type="subcellular location">
    <subcellularLocation>
        <location evidence="1">Membrane</location>
        <topology evidence="1">Multi-pass membrane protein</topology>
    </subcellularLocation>
</comment>
<feature type="compositionally biased region" description="Low complexity" evidence="6">
    <location>
        <begin position="69"/>
        <end position="81"/>
    </location>
</feature>
<sequence length="583" mass="63765">MARASDSDSSESGTSPALQKTESPVEGNDSLTDPQAFTGAPADLERAYTSGLDASGLEAGEDELSRYESSAQASRQLSRRLTGGDDLLAEANDTDEPLPVMGGGRDYPPPLGDRDIYSVAYDGPSDPIHPHNWKLSKKILICYVVGMLALSASVGSAIFAEATPEVMEIFGIGSTTATLGTSLYVFGFASGPIIWGPLSELYGRQVVLIPSCFGFICFSFAVATAKDIQTIMLCRFFAGFIGASPLVVAPAALADLFGAATRGQAMALFAMVLFGGPMLAPIFGGFIVKNPGLGWRWCSYISAFIGIVAFISLIFLYTETHHPLILVKKAETLRRRTGNWGIHAPHEEFSLSLKEIAEKNITRPLRMLFTEPILFLITLYNSFIYGLLYLFLTAVPLIFQGKYHWVSGVAELPYLSMLIGIFFGGLLCIFFERRYGKIMAEKGKPVPEERLPPMMIGGFVFAIGIFWMGWSGDFPDKVHWMVPTVGIAFIGFGLITIFLPCMNYIIDCYLFFAASALAGNTFMRSMFGGVFPLFARQMFVNMKIKWAGTLLGCVAVAMIPVPFLFYKYGVQLRTKSKYAFVLD</sequence>
<dbReference type="Pfam" id="PF07690">
    <property type="entry name" value="MFS_1"/>
    <property type="match status" value="1"/>
</dbReference>
<dbReference type="InterPro" id="IPR011701">
    <property type="entry name" value="MFS"/>
</dbReference>
<feature type="transmembrane region" description="Helical" evidence="7">
    <location>
        <begin position="412"/>
        <end position="431"/>
    </location>
</feature>
<name>A0ABP0EFS0_9ASCO</name>
<evidence type="ECO:0000256" key="7">
    <source>
        <dbReference type="SAM" id="Phobius"/>
    </source>
</evidence>
<feature type="transmembrane region" description="Helical" evidence="7">
    <location>
        <begin position="140"/>
        <end position="160"/>
    </location>
</feature>
<feature type="transmembrane region" description="Helical" evidence="7">
    <location>
        <begin position="172"/>
        <end position="194"/>
    </location>
</feature>
<accession>A0ABP0EFS0</accession>
<dbReference type="EMBL" id="OZ004258">
    <property type="protein sequence ID" value="CAK7913739.1"/>
    <property type="molecule type" value="Genomic_DNA"/>
</dbReference>
<feature type="domain" description="Major facilitator superfamily (MFS) profile" evidence="8">
    <location>
        <begin position="139"/>
        <end position="583"/>
    </location>
</feature>
<feature type="transmembrane region" description="Helical" evidence="7">
    <location>
        <begin position="300"/>
        <end position="318"/>
    </location>
</feature>
<feature type="transmembrane region" description="Helical" evidence="7">
    <location>
        <begin position="265"/>
        <end position="288"/>
    </location>
</feature>
<feature type="transmembrane region" description="Helical" evidence="7">
    <location>
        <begin position="509"/>
        <end position="534"/>
    </location>
</feature>
<dbReference type="PROSITE" id="PS50850">
    <property type="entry name" value="MFS"/>
    <property type="match status" value="1"/>
</dbReference>
<evidence type="ECO:0000256" key="1">
    <source>
        <dbReference type="ARBA" id="ARBA00004141"/>
    </source>
</evidence>
<dbReference type="InterPro" id="IPR036259">
    <property type="entry name" value="MFS_trans_sf"/>
</dbReference>
<feature type="transmembrane region" description="Helical" evidence="7">
    <location>
        <begin position="482"/>
        <end position="502"/>
    </location>
</feature>
<feature type="transmembrane region" description="Helical" evidence="7">
    <location>
        <begin position="546"/>
        <end position="566"/>
    </location>
</feature>
<gene>
    <name evidence="9" type="primary">FLU1</name>
    <name evidence="9" type="ORF">CAAN4_F13146</name>
</gene>
<evidence type="ECO:0000256" key="4">
    <source>
        <dbReference type="ARBA" id="ARBA00022989"/>
    </source>
</evidence>
<evidence type="ECO:0000256" key="3">
    <source>
        <dbReference type="ARBA" id="ARBA00022692"/>
    </source>
</evidence>
<reference evidence="9 10" key="1">
    <citation type="submission" date="2024-01" db="EMBL/GenBank/DDBJ databases">
        <authorList>
            <consortium name="Genoscope - CEA"/>
            <person name="William W."/>
        </authorList>
    </citation>
    <scope>NUCLEOTIDE SEQUENCE [LARGE SCALE GENOMIC DNA]</scope>
    <source>
        <strain evidence="9 10">29B2s-10</strain>
    </source>
</reference>
<protein>
    <submittedName>
        <fullName evidence="9">Major facilitator superfamily multidrug transporter Flu1p</fullName>
    </submittedName>
</protein>
<keyword evidence="5 7" id="KW-0472">Membrane</keyword>
<dbReference type="SUPFAM" id="SSF103473">
    <property type="entry name" value="MFS general substrate transporter"/>
    <property type="match status" value="1"/>
</dbReference>
<dbReference type="PANTHER" id="PTHR23502:SF31">
    <property type="entry name" value="POLYAMINE TRANSPORTER 1"/>
    <property type="match status" value="1"/>
</dbReference>
<dbReference type="PANTHER" id="PTHR23502">
    <property type="entry name" value="MAJOR FACILITATOR SUPERFAMILY"/>
    <property type="match status" value="1"/>
</dbReference>